<proteinExistence type="predicted"/>
<accession>A0A165IZR1</accession>
<sequence>MLPRGGPRSYYVALALAACALTSLGINSITQREQHTQLRLRLTTQRTVLRDLIARYRAGEHVPQNEEHRLLRLAQISLTPGHPATDAHKPTSVMQAVFGRPVPAEDEARELAKLREIWDQALRDDEQQQQKRALA</sequence>
<dbReference type="AlphaFoldDB" id="A0A165IZR1"/>
<organism evidence="1 2">
    <name type="scientific">Calocera cornea HHB12733</name>
    <dbReference type="NCBI Taxonomy" id="1353952"/>
    <lineage>
        <taxon>Eukaryota</taxon>
        <taxon>Fungi</taxon>
        <taxon>Dikarya</taxon>
        <taxon>Basidiomycota</taxon>
        <taxon>Agaricomycotina</taxon>
        <taxon>Dacrymycetes</taxon>
        <taxon>Dacrymycetales</taxon>
        <taxon>Dacrymycetaceae</taxon>
        <taxon>Calocera</taxon>
    </lineage>
</organism>
<name>A0A165IZR1_9BASI</name>
<keyword evidence="2" id="KW-1185">Reference proteome</keyword>
<evidence type="ECO:0000313" key="2">
    <source>
        <dbReference type="Proteomes" id="UP000076842"/>
    </source>
</evidence>
<dbReference type="PROSITE" id="PS51257">
    <property type="entry name" value="PROKAR_LIPOPROTEIN"/>
    <property type="match status" value="1"/>
</dbReference>
<dbReference type="EMBL" id="KV423925">
    <property type="protein sequence ID" value="KZT61180.1"/>
    <property type="molecule type" value="Genomic_DNA"/>
</dbReference>
<dbReference type="OrthoDB" id="3358129at2759"/>
<gene>
    <name evidence="1" type="ORF">CALCODRAFT_480129</name>
</gene>
<protein>
    <submittedName>
        <fullName evidence="1">Uncharacterized protein</fullName>
    </submittedName>
</protein>
<dbReference type="InParanoid" id="A0A165IZR1"/>
<dbReference type="Proteomes" id="UP000076842">
    <property type="component" value="Unassembled WGS sequence"/>
</dbReference>
<reference evidence="1 2" key="1">
    <citation type="journal article" date="2016" name="Mol. Biol. Evol.">
        <title>Comparative Genomics of Early-Diverging Mushroom-Forming Fungi Provides Insights into the Origins of Lignocellulose Decay Capabilities.</title>
        <authorList>
            <person name="Nagy L.G."/>
            <person name="Riley R."/>
            <person name="Tritt A."/>
            <person name="Adam C."/>
            <person name="Daum C."/>
            <person name="Floudas D."/>
            <person name="Sun H."/>
            <person name="Yadav J.S."/>
            <person name="Pangilinan J."/>
            <person name="Larsson K.H."/>
            <person name="Matsuura K."/>
            <person name="Barry K."/>
            <person name="Labutti K."/>
            <person name="Kuo R."/>
            <person name="Ohm R.A."/>
            <person name="Bhattacharya S.S."/>
            <person name="Shirouzu T."/>
            <person name="Yoshinaga Y."/>
            <person name="Martin F.M."/>
            <person name="Grigoriev I.V."/>
            <person name="Hibbett D.S."/>
        </authorList>
    </citation>
    <scope>NUCLEOTIDE SEQUENCE [LARGE SCALE GENOMIC DNA]</scope>
    <source>
        <strain evidence="1 2">HHB12733</strain>
    </source>
</reference>
<evidence type="ECO:0000313" key="1">
    <source>
        <dbReference type="EMBL" id="KZT61180.1"/>
    </source>
</evidence>